<evidence type="ECO:0000256" key="2">
    <source>
        <dbReference type="ARBA" id="ARBA00007977"/>
    </source>
</evidence>
<keyword evidence="6 7" id="KW-0472">Membrane</keyword>
<accession>A0AAE3VKK5</accession>
<dbReference type="InterPro" id="IPR018383">
    <property type="entry name" value="UPF0324_pro"/>
</dbReference>
<feature type="transmembrane region" description="Helical" evidence="7">
    <location>
        <begin position="113"/>
        <end position="132"/>
    </location>
</feature>
<evidence type="ECO:0000256" key="5">
    <source>
        <dbReference type="ARBA" id="ARBA00022989"/>
    </source>
</evidence>
<dbReference type="RefSeq" id="WP_306883455.1">
    <property type="nucleotide sequence ID" value="NZ_JAUSUL010000001.1"/>
</dbReference>
<reference evidence="8" key="1">
    <citation type="submission" date="2023-07" db="EMBL/GenBank/DDBJ databases">
        <title>Genomic Encyclopedia of Type Strains, Phase IV (KMG-IV): sequencing the most valuable type-strain genomes for metagenomic binning, comparative biology and taxonomic classification.</title>
        <authorList>
            <person name="Goeker M."/>
        </authorList>
    </citation>
    <scope>NUCLEOTIDE SEQUENCE</scope>
    <source>
        <strain evidence="8">DSM 21202</strain>
    </source>
</reference>
<feature type="transmembrane region" description="Helical" evidence="7">
    <location>
        <begin position="322"/>
        <end position="341"/>
    </location>
</feature>
<feature type="transmembrane region" description="Helical" evidence="7">
    <location>
        <begin position="138"/>
        <end position="161"/>
    </location>
</feature>
<evidence type="ECO:0000256" key="4">
    <source>
        <dbReference type="ARBA" id="ARBA00022692"/>
    </source>
</evidence>
<dbReference type="Proteomes" id="UP001229244">
    <property type="component" value="Unassembled WGS sequence"/>
</dbReference>
<evidence type="ECO:0000313" key="8">
    <source>
        <dbReference type="EMBL" id="MDQ0313653.1"/>
    </source>
</evidence>
<keyword evidence="5 7" id="KW-1133">Transmembrane helix</keyword>
<keyword evidence="3" id="KW-1003">Cell membrane</keyword>
<feature type="transmembrane region" description="Helical" evidence="7">
    <location>
        <begin position="263"/>
        <end position="281"/>
    </location>
</feature>
<dbReference type="Pfam" id="PF03601">
    <property type="entry name" value="Cons_hypoth698"/>
    <property type="match status" value="1"/>
</dbReference>
<name>A0AAE3VKK5_9HYPH</name>
<evidence type="ECO:0000256" key="1">
    <source>
        <dbReference type="ARBA" id="ARBA00004651"/>
    </source>
</evidence>
<feature type="transmembrane region" description="Helical" evidence="7">
    <location>
        <begin position="287"/>
        <end position="310"/>
    </location>
</feature>
<feature type="transmembrane region" description="Helical" evidence="7">
    <location>
        <begin position="168"/>
        <end position="190"/>
    </location>
</feature>
<protein>
    <submittedName>
        <fullName evidence="8">Integral membrane protein (TIGR00698 family)</fullName>
    </submittedName>
</protein>
<dbReference type="AlphaFoldDB" id="A0AAE3VKK5"/>
<proteinExistence type="inferred from homology"/>
<dbReference type="EMBL" id="JAUSUL010000001">
    <property type="protein sequence ID" value="MDQ0313653.1"/>
    <property type="molecule type" value="Genomic_DNA"/>
</dbReference>
<evidence type="ECO:0000256" key="7">
    <source>
        <dbReference type="SAM" id="Phobius"/>
    </source>
</evidence>
<comment type="subcellular location">
    <subcellularLocation>
        <location evidence="1">Cell membrane</location>
        <topology evidence="1">Multi-pass membrane protein</topology>
    </subcellularLocation>
</comment>
<feature type="transmembrane region" description="Helical" evidence="7">
    <location>
        <begin position="234"/>
        <end position="251"/>
    </location>
</feature>
<dbReference type="GO" id="GO:0005886">
    <property type="term" value="C:plasma membrane"/>
    <property type="evidence" value="ECO:0007669"/>
    <property type="project" value="UniProtKB-SubCell"/>
</dbReference>
<gene>
    <name evidence="8" type="ORF">J2S73_000090</name>
</gene>
<comment type="caution">
    <text evidence="8">The sequence shown here is derived from an EMBL/GenBank/DDBJ whole genome shotgun (WGS) entry which is preliminary data.</text>
</comment>
<keyword evidence="4 7" id="KW-0812">Transmembrane</keyword>
<sequence length="348" mass="35873">MSSASTHHDQRRLRGLPWSGPGLRAIFPGLFIAGLVACCAFYLHRLPALGLISPMIIAVGLGALYTNIVGLDVHARPGVAFAQRPVLRLAIVLLGFQLTLGDILAIGFDGVGIVALTLAATFVFTVLAARVLRVDHHLGLLIAAGTSICGASAIVAANTVVRAKEGDVAYAVAAITLFGTLAMIGLPLLAPLLNLDPATFGLWAGASIHEVAQVVGASFQLGDQAGEIGTTAKLVRVALLAPVVLSLGFFLHADHPGLGRQPAVPGFIVGFVAAVAINSLFELPVEFRLAMATATTALLTVGLAALGLTADVSAIRCKGFRPLGLALLSTLFIAAFSLGLLELKMQFG</sequence>
<keyword evidence="9" id="KW-1185">Reference proteome</keyword>
<dbReference type="PANTHER" id="PTHR30106:SF2">
    <property type="entry name" value="UPF0324 INNER MEMBRANE PROTEIN YEIH"/>
    <property type="match status" value="1"/>
</dbReference>
<dbReference type="PANTHER" id="PTHR30106">
    <property type="entry name" value="INNER MEMBRANE PROTEIN YEIH-RELATED"/>
    <property type="match status" value="1"/>
</dbReference>
<evidence type="ECO:0000256" key="3">
    <source>
        <dbReference type="ARBA" id="ARBA00022475"/>
    </source>
</evidence>
<evidence type="ECO:0000256" key="6">
    <source>
        <dbReference type="ARBA" id="ARBA00023136"/>
    </source>
</evidence>
<evidence type="ECO:0000313" key="9">
    <source>
        <dbReference type="Proteomes" id="UP001229244"/>
    </source>
</evidence>
<organism evidence="8 9">
    <name type="scientific">Amorphus orientalis</name>
    <dbReference type="NCBI Taxonomy" id="649198"/>
    <lineage>
        <taxon>Bacteria</taxon>
        <taxon>Pseudomonadati</taxon>
        <taxon>Pseudomonadota</taxon>
        <taxon>Alphaproteobacteria</taxon>
        <taxon>Hyphomicrobiales</taxon>
        <taxon>Amorphaceae</taxon>
        <taxon>Amorphus</taxon>
    </lineage>
</organism>
<feature type="transmembrane region" description="Helical" evidence="7">
    <location>
        <begin position="86"/>
        <end position="106"/>
    </location>
</feature>
<comment type="similarity">
    <text evidence="2">Belongs to the UPF0324 family.</text>
</comment>
<feature type="transmembrane region" description="Helical" evidence="7">
    <location>
        <begin position="48"/>
        <end position="66"/>
    </location>
</feature>
<feature type="transmembrane region" description="Helical" evidence="7">
    <location>
        <begin position="25"/>
        <end position="43"/>
    </location>
</feature>